<evidence type="ECO:0000256" key="4">
    <source>
        <dbReference type="ARBA" id="ARBA00022559"/>
    </source>
</evidence>
<comment type="subcellular location">
    <subcellularLocation>
        <location evidence="19">Secreted</location>
    </subcellularLocation>
</comment>
<keyword evidence="11" id="KW-0325">Glycoprotein</keyword>
<reference evidence="21" key="1">
    <citation type="submission" date="2018-08" db="EMBL/GenBank/DDBJ databases">
        <authorList>
            <person name="Rossello M."/>
        </authorList>
    </citation>
    <scope>NUCLEOTIDE SEQUENCE [LARGE SCALE GENOMIC DNA]</scope>
    <source>
        <strain evidence="21">cv. Chinese Spring</strain>
    </source>
</reference>
<keyword evidence="4 19" id="KW-0575">Peroxidase</keyword>
<dbReference type="Gene3D" id="1.10.420.10">
    <property type="entry name" value="Peroxidase, domain 2"/>
    <property type="match status" value="1"/>
</dbReference>
<dbReference type="Gene3D" id="1.10.520.10">
    <property type="match status" value="1"/>
</dbReference>
<dbReference type="InterPro" id="IPR019793">
    <property type="entry name" value="Peroxidases_heam-ligand_BS"/>
</dbReference>
<evidence type="ECO:0000256" key="5">
    <source>
        <dbReference type="ARBA" id="ARBA00022617"/>
    </source>
</evidence>
<dbReference type="GeneID" id="123140917"/>
<dbReference type="Gramene" id="TraesMAC6D03G03657480.1">
    <property type="protein sequence ID" value="TraesMAC6D03G03657480.1"/>
    <property type="gene ID" value="TraesMAC6D03G03657480"/>
</dbReference>
<feature type="disulfide bond" evidence="18">
    <location>
        <begin position="37"/>
        <end position="127"/>
    </location>
</feature>
<evidence type="ECO:0000256" key="19">
    <source>
        <dbReference type="RuleBase" id="RU362060"/>
    </source>
</evidence>
<comment type="function">
    <text evidence="19">Removal of H(2)O(2), oxidation of toxic reductants, biosynthesis and degradation of lignin, suberization, auxin catabolism, response to environmental stresses such as wounding, pathogen attack and oxidative stress.</text>
</comment>
<dbReference type="GO" id="GO:0046872">
    <property type="term" value="F:metal ion binding"/>
    <property type="evidence" value="ECO:0007669"/>
    <property type="project" value="UniProtKB-UniRule"/>
</dbReference>
<dbReference type="Gramene" id="TraesJUL6D03G03690350.2">
    <property type="protein sequence ID" value="TraesJUL6D03G03690350.2"/>
    <property type="gene ID" value="TraesJUL6D03G03690350"/>
</dbReference>
<dbReference type="Gramene" id="TraesCSU02G113200.1">
    <property type="protein sequence ID" value="TraesCSU02G113200.1"/>
    <property type="gene ID" value="TraesCSU02G113200"/>
</dbReference>
<keyword evidence="22" id="KW-1185">Reference proteome</keyword>
<comment type="cofactor">
    <cofactor evidence="16 19">
        <name>Ca(2+)</name>
        <dbReference type="ChEBI" id="CHEBI:29108"/>
    </cofactor>
    <text evidence="16 19">Binds 2 calcium ions per subunit.</text>
</comment>
<evidence type="ECO:0000313" key="22">
    <source>
        <dbReference type="Proteomes" id="UP000019116"/>
    </source>
</evidence>
<dbReference type="Gramene" id="TraesROB_scaffold_078680_01G000200.1">
    <property type="protein sequence ID" value="TraesROB_scaffold_078680_01G000200.1"/>
    <property type="gene ID" value="TraesROB_scaffold_078680_01G000200"/>
</dbReference>
<feature type="chain" id="PRO_5043076879" description="Peroxidase" evidence="19">
    <location>
        <begin position="27"/>
        <end position="342"/>
    </location>
</feature>
<sequence>MAASFTTSWRCAFLALLALFVSGAYGQLSPTFYASTCPNLTTIVRDAMVTALNPAVGGERRMGASLLRLHFHDCFVEGCDGSVLLDNVPANGSTPAFFGEKNAFGNINSVRGFEVIDTIKAAVEQACPGVVSCADILTLAARDGTFLLGGPTWAVPLGRRDSTTASMDLANRDLPPPFANLVTNPPDGSDLIARFQRKGLSATEMTVLSGAHTIGSAQCQNYRLRLYNENRIDFQFAQGLKANCPQNGPAGDTFLAPLDSTGSTFDNKYYTDLTGLRGLLHSDQVLYPQNNQTQAKIVLKYKGDNTAFFADFAAAMIKMGNLSPLTGTAGQIRTNCRLVNPA</sequence>
<feature type="active site" description="Proton acceptor" evidence="14">
    <location>
        <position position="72"/>
    </location>
</feature>
<keyword evidence="13 19" id="KW-0376">Hydrogen peroxide</keyword>
<feature type="site" description="Transition state stabilizer" evidence="17">
    <location>
        <position position="68"/>
    </location>
</feature>
<accession>A0A3B6UB18</accession>
<dbReference type="OrthoDB" id="2113341at2759"/>
<evidence type="ECO:0000256" key="2">
    <source>
        <dbReference type="ARBA" id="ARBA00006873"/>
    </source>
</evidence>
<keyword evidence="12" id="KW-0873">Pyrrolidone carboxylic acid</keyword>
<feature type="binding site" evidence="16">
    <location>
        <position position="259"/>
    </location>
    <ligand>
        <name>Ca(2+)</name>
        <dbReference type="ChEBI" id="CHEBI:29108"/>
        <label>2</label>
    </ligand>
</feature>
<comment type="similarity">
    <text evidence="19">Belongs to the peroxidase family. Classical plant (class III) peroxidase subfamily.</text>
</comment>
<keyword evidence="7 16" id="KW-0106">Calcium</keyword>
<keyword evidence="19" id="KW-0732">Signal</keyword>
<dbReference type="PRINTS" id="PR00458">
    <property type="entry name" value="PEROXIDASE"/>
</dbReference>
<evidence type="ECO:0000256" key="6">
    <source>
        <dbReference type="ARBA" id="ARBA00022723"/>
    </source>
</evidence>
<feature type="binding site" evidence="16">
    <location>
        <position position="76"/>
    </location>
    <ligand>
        <name>Ca(2+)</name>
        <dbReference type="ChEBI" id="CHEBI:29108"/>
        <label>1</label>
    </ligand>
</feature>
<dbReference type="AlphaFoldDB" id="A0A3B6UB18"/>
<evidence type="ECO:0000256" key="7">
    <source>
        <dbReference type="ARBA" id="ARBA00022837"/>
    </source>
</evidence>
<dbReference type="Gramene" id="TraesJAG6B03G03597450.2">
    <property type="protein sequence ID" value="TraesJAG6B03G03597450.2"/>
    <property type="gene ID" value="TraesJAG6B03G03597450"/>
</dbReference>
<evidence type="ECO:0000256" key="11">
    <source>
        <dbReference type="ARBA" id="ARBA00023180"/>
    </source>
</evidence>
<comment type="cofactor">
    <cofactor evidence="16 19">
        <name>heme b</name>
        <dbReference type="ChEBI" id="CHEBI:60344"/>
    </cofactor>
    <text evidence="16 19">Binds 1 heme b (iron(II)-protoporphyrin IX) group per subunit.</text>
</comment>
<dbReference type="GO" id="GO:0005576">
    <property type="term" value="C:extracellular region"/>
    <property type="evidence" value="ECO:0007669"/>
    <property type="project" value="UniProtKB-SubCell"/>
</dbReference>
<evidence type="ECO:0000256" key="9">
    <source>
        <dbReference type="ARBA" id="ARBA00023004"/>
    </source>
</evidence>
<evidence type="ECO:0000256" key="16">
    <source>
        <dbReference type="PIRSR" id="PIRSR600823-3"/>
    </source>
</evidence>
<evidence type="ECO:0000256" key="8">
    <source>
        <dbReference type="ARBA" id="ARBA00023002"/>
    </source>
</evidence>
<dbReference type="GO" id="GO:0020037">
    <property type="term" value="F:heme binding"/>
    <property type="evidence" value="ECO:0007669"/>
    <property type="project" value="UniProtKB-UniRule"/>
</dbReference>
<dbReference type="Gramene" id="TraesJUL6D03G03690350.1">
    <property type="protein sequence ID" value="TraesJUL6D03G03690350.1"/>
    <property type="gene ID" value="TraesJUL6D03G03690350"/>
</dbReference>
<evidence type="ECO:0000256" key="10">
    <source>
        <dbReference type="ARBA" id="ARBA00023157"/>
    </source>
</evidence>
<dbReference type="SUPFAM" id="SSF48113">
    <property type="entry name" value="Heme-dependent peroxidases"/>
    <property type="match status" value="1"/>
</dbReference>
<dbReference type="Gramene" id="TraesJAG6B03G03597450.1">
    <property type="protein sequence ID" value="TraesJAG6B03G03597450.1"/>
    <property type="gene ID" value="TraesJAG6B03G03597450"/>
</dbReference>
<dbReference type="GO" id="GO:0009505">
    <property type="term" value="C:plant-type cell wall"/>
    <property type="evidence" value="ECO:0000318"/>
    <property type="project" value="GO_Central"/>
</dbReference>
<keyword evidence="19" id="KW-0964">Secreted</keyword>
<dbReference type="GO" id="GO:0140825">
    <property type="term" value="F:lactoperoxidase activity"/>
    <property type="evidence" value="ECO:0007669"/>
    <property type="project" value="UniProtKB-EC"/>
</dbReference>
<organism evidence="21">
    <name type="scientific">Triticum aestivum</name>
    <name type="common">Wheat</name>
    <dbReference type="NCBI Taxonomy" id="4565"/>
    <lineage>
        <taxon>Eukaryota</taxon>
        <taxon>Viridiplantae</taxon>
        <taxon>Streptophyta</taxon>
        <taxon>Embryophyta</taxon>
        <taxon>Tracheophyta</taxon>
        <taxon>Spermatophyta</taxon>
        <taxon>Magnoliopsida</taxon>
        <taxon>Liliopsida</taxon>
        <taxon>Poales</taxon>
        <taxon>Poaceae</taxon>
        <taxon>BOP clade</taxon>
        <taxon>Pooideae</taxon>
        <taxon>Triticodae</taxon>
        <taxon>Triticeae</taxon>
        <taxon>Triticinae</taxon>
        <taxon>Triticum</taxon>
    </lineage>
</organism>
<dbReference type="InterPro" id="IPR019794">
    <property type="entry name" value="Peroxidases_AS"/>
</dbReference>
<comment type="catalytic activity">
    <reaction evidence="1 19">
        <text>2 a phenolic donor + H2O2 = 2 a phenolic radical donor + 2 H2O</text>
        <dbReference type="Rhea" id="RHEA:56136"/>
        <dbReference type="ChEBI" id="CHEBI:15377"/>
        <dbReference type="ChEBI" id="CHEBI:16240"/>
        <dbReference type="ChEBI" id="CHEBI:139520"/>
        <dbReference type="ChEBI" id="CHEBI:139521"/>
        <dbReference type="EC" id="1.11.1.7"/>
    </reaction>
</comment>
<comment type="similarity">
    <text evidence="2">Belongs to the peroxidase family. Ascorbate peroxidase subfamily.</text>
</comment>
<dbReference type="KEGG" id="taes:123140917"/>
<dbReference type="Gramene" id="TraesCAD_scaffold_073394_01G000100.1">
    <property type="protein sequence ID" value="TraesCAD_scaffold_073394_01G000100.1"/>
    <property type="gene ID" value="TraesCAD_scaffold_073394_01G000100"/>
</dbReference>
<feature type="binding site" evidence="16">
    <location>
        <position position="82"/>
    </location>
    <ligand>
        <name>Ca(2+)</name>
        <dbReference type="ChEBI" id="CHEBI:29108"/>
        <label>1</label>
    </ligand>
</feature>
<dbReference type="EnsemblPlants" id="TraesCSU02G113200.1">
    <property type="protein sequence ID" value="TraesCSU02G113200.1"/>
    <property type="gene ID" value="TraesCSU02G113200"/>
</dbReference>
<dbReference type="RefSeq" id="XP_044416117.1">
    <property type="nucleotide sequence ID" value="XM_044560182.1"/>
</dbReference>
<dbReference type="STRING" id="4565.A0A3B6UB18"/>
<keyword evidence="9 16" id="KW-0408">Iron</keyword>
<dbReference type="GO" id="GO:0006979">
    <property type="term" value="P:response to oxidative stress"/>
    <property type="evidence" value="ECO:0007669"/>
    <property type="project" value="UniProtKB-UniRule"/>
</dbReference>
<feature type="binding site" evidence="16">
    <location>
        <position position="73"/>
    </location>
    <ligand>
        <name>Ca(2+)</name>
        <dbReference type="ChEBI" id="CHEBI:29108"/>
        <label>1</label>
    </ligand>
</feature>
<feature type="binding site" evidence="15">
    <location>
        <position position="175"/>
    </location>
    <ligand>
        <name>substrate</name>
    </ligand>
</feature>
<dbReference type="InterPro" id="IPR033905">
    <property type="entry name" value="Secretory_peroxidase"/>
</dbReference>
<feature type="binding site" evidence="16">
    <location>
        <position position="213"/>
    </location>
    <ligand>
        <name>Ca(2+)</name>
        <dbReference type="ChEBI" id="CHEBI:29108"/>
        <label>2</label>
    </ligand>
</feature>
<feature type="disulfide bond" evidence="18">
    <location>
        <begin position="219"/>
        <end position="244"/>
    </location>
</feature>
<keyword evidence="6 16" id="KW-0479">Metal-binding</keyword>
<dbReference type="InterPro" id="IPR010255">
    <property type="entry name" value="Haem_peroxidase_sf"/>
</dbReference>
<feature type="domain" description="Plant heme peroxidase family profile" evidence="20">
    <location>
        <begin position="27"/>
        <end position="340"/>
    </location>
</feature>
<feature type="disulfide bond" evidence="18">
    <location>
        <begin position="133"/>
        <end position="336"/>
    </location>
</feature>
<gene>
    <name evidence="21" type="primary">LOC123140917</name>
</gene>
<feature type="binding site" evidence="16">
    <location>
        <position position="80"/>
    </location>
    <ligand>
        <name>Ca(2+)</name>
        <dbReference type="ChEBI" id="CHEBI:29108"/>
        <label>1</label>
    </ligand>
</feature>
<dbReference type="PROSITE" id="PS50873">
    <property type="entry name" value="PEROXIDASE_4"/>
    <property type="match status" value="1"/>
</dbReference>
<name>A0A3B6UB18_WHEAT</name>
<dbReference type="SMR" id="A0A3B6UB18"/>
<dbReference type="Gramene" id="TraesSYM6D03G03603640.1">
    <property type="protein sequence ID" value="TraesSYM6D03G03603640.1"/>
    <property type="gene ID" value="TraesSYM6D03G03603640"/>
</dbReference>
<dbReference type="Gramene" id="TraesLDM6D03G03660930.2">
    <property type="protein sequence ID" value="TraesLDM6D03G03660930.2"/>
    <property type="gene ID" value="TraesLDM6D03G03660930"/>
</dbReference>
<dbReference type="Gramene" id="TraesWEE_scaffold_027012_01G000100.1">
    <property type="protein sequence ID" value="TraesWEE_scaffold_027012_01G000100.1"/>
    <property type="gene ID" value="TraesWEE_scaffold_027012_01G000100"/>
</dbReference>
<dbReference type="PANTHER" id="PTHR31388">
    <property type="entry name" value="PEROXIDASE 72-RELATED"/>
    <property type="match status" value="1"/>
</dbReference>
<evidence type="ECO:0000256" key="18">
    <source>
        <dbReference type="PIRSR" id="PIRSR600823-5"/>
    </source>
</evidence>
<dbReference type="Gramene" id="TraesLAC6D03G03612780.1">
    <property type="protein sequence ID" value="TraesLAC6D03G03612780.1"/>
    <property type="gene ID" value="TraesLAC6D03G03612780"/>
</dbReference>
<protein>
    <recommendedName>
        <fullName evidence="3 19">Peroxidase</fullName>
        <ecNumber evidence="3 19">1.11.1.7</ecNumber>
    </recommendedName>
</protein>
<dbReference type="InterPro" id="IPR002016">
    <property type="entry name" value="Haem_peroxidase"/>
</dbReference>
<dbReference type="Proteomes" id="UP000019116">
    <property type="component" value="Chromosome Un"/>
</dbReference>
<evidence type="ECO:0000256" key="14">
    <source>
        <dbReference type="PIRSR" id="PIRSR600823-1"/>
    </source>
</evidence>
<keyword evidence="5 19" id="KW-0349">Heme</keyword>
<dbReference type="InterPro" id="IPR000823">
    <property type="entry name" value="Peroxidase_pln"/>
</dbReference>
<dbReference type="Gramene" id="TraesKAR6D01G0022540.1">
    <property type="protein sequence ID" value="cds.TraesKAR6D01G0022540.1"/>
    <property type="gene ID" value="TraesKAR6D01G0022540"/>
</dbReference>
<keyword evidence="10 18" id="KW-1015">Disulfide bond</keyword>
<dbReference type="Pfam" id="PF00141">
    <property type="entry name" value="peroxidase"/>
    <property type="match status" value="1"/>
</dbReference>
<evidence type="ECO:0000259" key="20">
    <source>
        <dbReference type="PROSITE" id="PS50873"/>
    </source>
</evidence>
<dbReference type="GO" id="GO:0004601">
    <property type="term" value="F:peroxidase activity"/>
    <property type="evidence" value="ECO:0000318"/>
    <property type="project" value="GO_Central"/>
</dbReference>
<dbReference type="Gramene" id="TraesPARA_EIv1.0_2212370.1">
    <property type="protein sequence ID" value="TraesPARA_EIv1.0_2212370.1.CDS"/>
    <property type="gene ID" value="TraesPARA_EIv1.0_2212370"/>
</dbReference>
<dbReference type="PROSITE" id="PS00435">
    <property type="entry name" value="PEROXIDASE_1"/>
    <property type="match status" value="1"/>
</dbReference>
<feature type="signal peptide" evidence="19">
    <location>
        <begin position="1"/>
        <end position="26"/>
    </location>
</feature>
<feature type="binding site" description="axial binding residue" evidence="16">
    <location>
        <position position="212"/>
    </location>
    <ligand>
        <name>heme b</name>
        <dbReference type="ChEBI" id="CHEBI:60344"/>
    </ligand>
    <ligandPart>
        <name>Fe</name>
        <dbReference type="ChEBI" id="CHEBI:18248"/>
    </ligandPart>
</feature>
<dbReference type="GO" id="GO:0042744">
    <property type="term" value="P:hydrogen peroxide catabolic process"/>
    <property type="evidence" value="ECO:0007669"/>
    <property type="project" value="UniProtKB-KW"/>
</dbReference>
<feature type="binding site" evidence="16">
    <location>
        <position position="100"/>
    </location>
    <ligand>
        <name>Ca(2+)</name>
        <dbReference type="ChEBI" id="CHEBI:29108"/>
        <label>1</label>
    </ligand>
</feature>
<dbReference type="Gramene" id="TraesARI6D03G03622790.1">
    <property type="protein sequence ID" value="TraesARI6D03G03622790.1"/>
    <property type="gene ID" value="TraesARI6D03G03622790"/>
</dbReference>
<feature type="binding site" evidence="16">
    <location>
        <position position="266"/>
    </location>
    <ligand>
        <name>Ca(2+)</name>
        <dbReference type="ChEBI" id="CHEBI:29108"/>
        <label>2</label>
    </ligand>
</feature>
<evidence type="ECO:0000256" key="15">
    <source>
        <dbReference type="PIRSR" id="PIRSR600823-2"/>
    </source>
</evidence>
<evidence type="ECO:0000256" key="1">
    <source>
        <dbReference type="ARBA" id="ARBA00000189"/>
    </source>
</evidence>
<dbReference type="OMA" id="QELKANC"/>
<evidence type="ECO:0000256" key="13">
    <source>
        <dbReference type="ARBA" id="ARBA00023324"/>
    </source>
</evidence>
<reference evidence="21" key="2">
    <citation type="submission" date="2018-10" db="UniProtKB">
        <authorList>
            <consortium name="EnsemblPlants"/>
        </authorList>
    </citation>
    <scope>IDENTIFICATION</scope>
</reference>
<feature type="binding site" evidence="16">
    <location>
        <position position="78"/>
    </location>
    <ligand>
        <name>Ca(2+)</name>
        <dbReference type="ChEBI" id="CHEBI:29108"/>
        <label>1</label>
    </ligand>
</feature>
<dbReference type="CDD" id="cd00693">
    <property type="entry name" value="secretory_peroxidase"/>
    <property type="match status" value="1"/>
</dbReference>
<dbReference type="PROSITE" id="PS00436">
    <property type="entry name" value="PEROXIDASE_2"/>
    <property type="match status" value="1"/>
</dbReference>
<feature type="disulfide bond" evidence="18">
    <location>
        <begin position="74"/>
        <end position="79"/>
    </location>
</feature>
<dbReference type="PRINTS" id="PR00461">
    <property type="entry name" value="PLPEROXIDASE"/>
</dbReference>
<keyword evidence="8 19" id="KW-0560">Oxidoreductase</keyword>
<proteinExistence type="inferred from homology"/>
<dbReference type="FunFam" id="1.10.420.10:FF:000006">
    <property type="entry name" value="Peroxidase"/>
    <property type="match status" value="1"/>
</dbReference>
<dbReference type="Gramene" id="TraesCLE_scaffold_078446_01G000100.1">
    <property type="protein sequence ID" value="TraesCLE_scaffold_078446_01G000100.1"/>
    <property type="gene ID" value="TraesCLE_scaffold_078446_01G000100"/>
</dbReference>
<dbReference type="Gramene" id="TraesLDM6D03G03660930.1">
    <property type="protein sequence ID" value="TraesLDM6D03G03660930.1"/>
    <property type="gene ID" value="TraesLDM6D03G03660930"/>
</dbReference>
<dbReference type="PANTHER" id="PTHR31388:SF228">
    <property type="entry name" value="PEROXIDASE"/>
    <property type="match status" value="1"/>
</dbReference>
<dbReference type="EC" id="1.11.1.7" evidence="3 19"/>
<evidence type="ECO:0000256" key="3">
    <source>
        <dbReference type="ARBA" id="ARBA00012313"/>
    </source>
</evidence>
<evidence type="ECO:0000313" key="21">
    <source>
        <dbReference type="EnsemblPlants" id="TraesCSU02G113200.1"/>
    </source>
</evidence>
<evidence type="ECO:0000256" key="12">
    <source>
        <dbReference type="ARBA" id="ARBA00023283"/>
    </source>
</evidence>
<evidence type="ECO:0000256" key="17">
    <source>
        <dbReference type="PIRSR" id="PIRSR600823-4"/>
    </source>
</evidence>